<evidence type="ECO:0000256" key="4">
    <source>
        <dbReference type="ARBA" id="ARBA00022857"/>
    </source>
</evidence>
<keyword evidence="5" id="KW-0560">Oxidoreductase</keyword>
<evidence type="ECO:0000256" key="5">
    <source>
        <dbReference type="ARBA" id="ARBA00023002"/>
    </source>
</evidence>
<keyword evidence="8" id="KW-1185">Reference proteome</keyword>
<dbReference type="Proteomes" id="UP000218244">
    <property type="component" value="Chromosome"/>
</dbReference>
<dbReference type="PANTHER" id="PTHR43303:SF4">
    <property type="entry name" value="NADPH DEHYDROGENASE C23G7.10C-RELATED"/>
    <property type="match status" value="1"/>
</dbReference>
<keyword evidence="3" id="KW-0288">FMN</keyword>
<evidence type="ECO:0000256" key="2">
    <source>
        <dbReference type="ARBA" id="ARBA00022630"/>
    </source>
</evidence>
<keyword evidence="2" id="KW-0285">Flavoprotein</keyword>
<evidence type="ECO:0000259" key="6">
    <source>
        <dbReference type="Pfam" id="PF00724"/>
    </source>
</evidence>
<dbReference type="AlphaFoldDB" id="A0A169SBS4"/>
<dbReference type="CDD" id="cd02932">
    <property type="entry name" value="OYE_YqiM_FMN"/>
    <property type="match status" value="1"/>
</dbReference>
<comment type="cofactor">
    <cofactor evidence="1">
        <name>FMN</name>
        <dbReference type="ChEBI" id="CHEBI:58210"/>
    </cofactor>
</comment>
<keyword evidence="4" id="KW-0521">NADP</keyword>
<dbReference type="Pfam" id="PF00724">
    <property type="entry name" value="Oxidored_FMN"/>
    <property type="match status" value="1"/>
</dbReference>
<evidence type="ECO:0000313" key="7">
    <source>
        <dbReference type="EMBL" id="BAU97391.1"/>
    </source>
</evidence>
<gene>
    <name evidence="7" type="ORF">N24_3129</name>
</gene>
<evidence type="ECO:0000313" key="8">
    <source>
        <dbReference type="Proteomes" id="UP000218244"/>
    </source>
</evidence>
<dbReference type="InterPro" id="IPR013785">
    <property type="entry name" value="Aldolase_TIM"/>
</dbReference>
<dbReference type="GO" id="GO:0050661">
    <property type="term" value="F:NADP binding"/>
    <property type="evidence" value="ECO:0007669"/>
    <property type="project" value="InterPro"/>
</dbReference>
<feature type="domain" description="NADH:flavin oxidoreductase/NADH oxidase N-terminal" evidence="6">
    <location>
        <begin position="15"/>
        <end position="352"/>
    </location>
</feature>
<proteinExistence type="predicted"/>
<evidence type="ECO:0000256" key="1">
    <source>
        <dbReference type="ARBA" id="ARBA00001917"/>
    </source>
</evidence>
<dbReference type="PANTHER" id="PTHR43303">
    <property type="entry name" value="NADPH DEHYDROGENASE C23G7.10C-RELATED"/>
    <property type="match status" value="1"/>
</dbReference>
<dbReference type="KEGG" id="csur:N24_3129"/>
<evidence type="ECO:0000256" key="3">
    <source>
        <dbReference type="ARBA" id="ARBA00022643"/>
    </source>
</evidence>
<dbReference type="Gene3D" id="3.20.20.70">
    <property type="entry name" value="Aldolase class I"/>
    <property type="match status" value="1"/>
</dbReference>
<dbReference type="GO" id="GO:0003959">
    <property type="term" value="F:NADPH dehydrogenase activity"/>
    <property type="evidence" value="ECO:0007669"/>
    <property type="project" value="InterPro"/>
</dbReference>
<accession>A0A169SBS4</accession>
<dbReference type="InterPro" id="IPR044152">
    <property type="entry name" value="YqjM-like"/>
</dbReference>
<sequence length="370" mass="40260">MEFSANLNIMTSLLSSITIRGLEIPNRMWLAPMCQYQANQLDGVPLDWHLVHYGARAVGGFGLLIAESTGISPEGRISPRCTGLWNDDQIAAWKKITNFVHAQGSLMGVQLNHAGRKASTYPALPEFAPGTQSENEGGWEAFGPSAIAQSGLDTPTELTLDGILRIIEDFASAAKRAVRAGFDVIEIHGAHGYLLHQFLTPLANKRTDNYGGSFENRTRLFKEVAQAIRAVIPDTMPLIARISATDWIDDEPSWDADQTVQLVSELQALGVDAVDISTGGAVPAKIPVGPSYQVEFARRVKQEVGIPTSTVGLITEVQQAQDHLDRGDADIVSLGRAALRYPSWPLQAAHELGKKRDEIPYPPSYARGAW</sequence>
<protein>
    <submittedName>
        <fullName evidence="7">NADH-dependent flavin oxidoreductase</fullName>
    </submittedName>
</protein>
<organism evidence="7 8">
    <name type="scientific">Corynebacterium suranareeae</name>
    <dbReference type="NCBI Taxonomy" id="2506452"/>
    <lineage>
        <taxon>Bacteria</taxon>
        <taxon>Bacillati</taxon>
        <taxon>Actinomycetota</taxon>
        <taxon>Actinomycetes</taxon>
        <taxon>Mycobacteriales</taxon>
        <taxon>Corynebacteriaceae</taxon>
        <taxon>Corynebacterium</taxon>
    </lineage>
</organism>
<reference evidence="7 8" key="1">
    <citation type="submission" date="2016-02" db="EMBL/GenBank/DDBJ databases">
        <title>Corynebacterium glutamicum N24 whole genome sequencing project.</title>
        <authorList>
            <person name="Matsutani M."/>
            <person name="Nangtapong N."/>
            <person name="Yakushi T."/>
            <person name="Matsushita K."/>
        </authorList>
    </citation>
    <scope>NUCLEOTIDE SEQUENCE [LARGE SCALE GENOMIC DNA]</scope>
    <source>
        <strain evidence="7 8">N24</strain>
    </source>
</reference>
<dbReference type="GO" id="GO:0010181">
    <property type="term" value="F:FMN binding"/>
    <property type="evidence" value="ECO:0007669"/>
    <property type="project" value="InterPro"/>
</dbReference>
<dbReference type="SUPFAM" id="SSF51395">
    <property type="entry name" value="FMN-linked oxidoreductases"/>
    <property type="match status" value="1"/>
</dbReference>
<dbReference type="EMBL" id="AP017369">
    <property type="protein sequence ID" value="BAU97391.1"/>
    <property type="molecule type" value="Genomic_DNA"/>
</dbReference>
<name>A0A169SBS4_9CORY</name>
<dbReference type="InterPro" id="IPR001155">
    <property type="entry name" value="OxRdtase_FMN_N"/>
</dbReference>